<dbReference type="EMBL" id="VFWZ01000002">
    <property type="protein sequence ID" value="TPN87364.1"/>
    <property type="molecule type" value="Genomic_DNA"/>
</dbReference>
<keyword evidence="1" id="KW-0472">Membrane</keyword>
<evidence type="ECO:0000313" key="3">
    <source>
        <dbReference type="Proteomes" id="UP000315540"/>
    </source>
</evidence>
<dbReference type="Proteomes" id="UP000315540">
    <property type="component" value="Unassembled WGS sequence"/>
</dbReference>
<evidence type="ECO:0000256" key="1">
    <source>
        <dbReference type="SAM" id="Phobius"/>
    </source>
</evidence>
<sequence>MAEKELQEMGIDPKKYHKTKAEIVFVNEIYGSRTQPNKVLFGVEYQYKKALSCKAYNVIIIPYLTIIGTTKKEGDVIDIIYDTTKSCNDRINAIYLPTKEDIREIKIIKSIKSVVLMIFILFVCIGTLKKRVKRKDKTITYYE</sequence>
<proteinExistence type="predicted"/>
<name>A0A504J9Q2_9FLAO</name>
<comment type="caution">
    <text evidence="2">The sequence shown here is derived from an EMBL/GenBank/DDBJ whole genome shotgun (WGS) entry which is preliminary data.</text>
</comment>
<accession>A0A504J9Q2</accession>
<keyword evidence="3" id="KW-1185">Reference proteome</keyword>
<gene>
    <name evidence="2" type="ORF">FHK87_07190</name>
</gene>
<organism evidence="2 3">
    <name type="scientific">Aquimarina algicola</name>
    <dbReference type="NCBI Taxonomy" id="2589995"/>
    <lineage>
        <taxon>Bacteria</taxon>
        <taxon>Pseudomonadati</taxon>
        <taxon>Bacteroidota</taxon>
        <taxon>Flavobacteriia</taxon>
        <taxon>Flavobacteriales</taxon>
        <taxon>Flavobacteriaceae</taxon>
        <taxon>Aquimarina</taxon>
    </lineage>
</organism>
<dbReference type="AlphaFoldDB" id="A0A504J9Q2"/>
<keyword evidence="1" id="KW-1133">Transmembrane helix</keyword>
<evidence type="ECO:0000313" key="2">
    <source>
        <dbReference type="EMBL" id="TPN87364.1"/>
    </source>
</evidence>
<protein>
    <submittedName>
        <fullName evidence="2">Uncharacterized protein</fullName>
    </submittedName>
</protein>
<reference evidence="2 3" key="1">
    <citation type="submission" date="2019-06" db="EMBL/GenBank/DDBJ databases">
        <authorList>
            <person name="Meng X."/>
        </authorList>
    </citation>
    <scope>NUCLEOTIDE SEQUENCE [LARGE SCALE GENOMIC DNA]</scope>
    <source>
        <strain evidence="2 3">M625</strain>
    </source>
</reference>
<keyword evidence="1" id="KW-0812">Transmembrane</keyword>
<feature type="transmembrane region" description="Helical" evidence="1">
    <location>
        <begin position="110"/>
        <end position="128"/>
    </location>
</feature>
<dbReference type="RefSeq" id="WP_140592006.1">
    <property type="nucleotide sequence ID" value="NZ_VFWZ01000002.1"/>
</dbReference>
<dbReference type="OrthoDB" id="9935544at2"/>